<feature type="region of interest" description="Disordered" evidence="1">
    <location>
        <begin position="302"/>
        <end position="328"/>
    </location>
</feature>
<reference evidence="4 5" key="1">
    <citation type="journal article" date="2019" name="Int. J. Syst. Evol. Microbiol.">
        <title>The Global Catalogue of Microorganisms (GCM) 10K type strain sequencing project: providing services to taxonomists for standard genome sequencing and annotation.</title>
        <authorList>
            <consortium name="The Broad Institute Genomics Platform"/>
            <consortium name="The Broad Institute Genome Sequencing Center for Infectious Disease"/>
            <person name="Wu L."/>
            <person name="Ma J."/>
        </authorList>
    </citation>
    <scope>NUCLEOTIDE SEQUENCE [LARGE SCALE GENOMIC DNA]</scope>
    <source>
        <strain evidence="4 5">PSRA2</strain>
    </source>
</reference>
<evidence type="ECO:0000259" key="2">
    <source>
        <dbReference type="PROSITE" id="PS50980"/>
    </source>
</evidence>
<dbReference type="PANTHER" id="PTHR22855:SF13">
    <property type="entry name" value="METHYLCROTONOYL-COA CARBOXYLASE BETA CHAIN, MITOCHONDRIAL"/>
    <property type="match status" value="1"/>
</dbReference>
<dbReference type="PROSITE" id="PS50989">
    <property type="entry name" value="COA_CT_CTER"/>
    <property type="match status" value="1"/>
</dbReference>
<dbReference type="InterPro" id="IPR011763">
    <property type="entry name" value="COA_CT_C"/>
</dbReference>
<evidence type="ECO:0000313" key="5">
    <source>
        <dbReference type="Proteomes" id="UP001596406"/>
    </source>
</evidence>
<dbReference type="InterPro" id="IPR034733">
    <property type="entry name" value="AcCoA_carboxyl_beta"/>
</dbReference>
<organism evidence="4 5">
    <name type="scientific">Halomarina ordinaria</name>
    <dbReference type="NCBI Taxonomy" id="3033939"/>
    <lineage>
        <taxon>Archaea</taxon>
        <taxon>Methanobacteriati</taxon>
        <taxon>Methanobacteriota</taxon>
        <taxon>Stenosarchaea group</taxon>
        <taxon>Halobacteria</taxon>
        <taxon>Halobacteriales</taxon>
        <taxon>Natronomonadaceae</taxon>
        <taxon>Halomarina</taxon>
    </lineage>
</organism>
<dbReference type="SUPFAM" id="SSF52096">
    <property type="entry name" value="ClpP/crotonase"/>
    <property type="match status" value="2"/>
</dbReference>
<evidence type="ECO:0000259" key="3">
    <source>
        <dbReference type="PROSITE" id="PS50989"/>
    </source>
</evidence>
<comment type="caution">
    <text evidence="4">The sequence shown here is derived from an EMBL/GenBank/DDBJ whole genome shotgun (WGS) entry which is preliminary data.</text>
</comment>
<dbReference type="PANTHER" id="PTHR22855">
    <property type="entry name" value="ACETYL, PROPIONYL, PYRUVATE, AND GLUTACONYL CARBOXYLASE-RELATED"/>
    <property type="match status" value="1"/>
</dbReference>
<dbReference type="Proteomes" id="UP001596406">
    <property type="component" value="Unassembled WGS sequence"/>
</dbReference>
<protein>
    <submittedName>
        <fullName evidence="4">Acyl-CoA carboxylase subunit beta</fullName>
        <ecNumber evidence="4">6.-.-.-</ecNumber>
    </submittedName>
</protein>
<dbReference type="EMBL" id="JBHSXM010000001">
    <property type="protein sequence ID" value="MFC6836313.1"/>
    <property type="molecule type" value="Genomic_DNA"/>
</dbReference>
<dbReference type="Pfam" id="PF01039">
    <property type="entry name" value="Carboxyl_trans"/>
    <property type="match status" value="1"/>
</dbReference>
<feature type="domain" description="CoA carboxyltransferase C-terminal" evidence="3">
    <location>
        <begin position="321"/>
        <end position="561"/>
    </location>
</feature>
<dbReference type="RefSeq" id="WP_304448000.1">
    <property type="nucleotide sequence ID" value="NZ_JARRAH010000001.1"/>
</dbReference>
<feature type="domain" description="CoA carboxyltransferase N-terminal" evidence="2">
    <location>
        <begin position="59"/>
        <end position="311"/>
    </location>
</feature>
<dbReference type="Gene3D" id="3.90.226.10">
    <property type="entry name" value="2-enoyl-CoA Hydratase, Chain A, domain 1"/>
    <property type="match status" value="2"/>
</dbReference>
<evidence type="ECO:0000256" key="1">
    <source>
        <dbReference type="SAM" id="MobiDB-lite"/>
    </source>
</evidence>
<dbReference type="InterPro" id="IPR011762">
    <property type="entry name" value="COA_CT_N"/>
</dbReference>
<dbReference type="InterPro" id="IPR029045">
    <property type="entry name" value="ClpP/crotonase-like_dom_sf"/>
</dbReference>
<sequence length="568" mass="62190">MKVRIDEGASDDEAAAIAAALARHAVEEVRVYIGSADEPAVVHEGNRVGDASPLDDIGPTDREIALLEEIADIEQGGPEKYRERLDEQGKLFVRDRLDLWFGDLLFEDGKFAEFDAEDRIPADGLLTGAAEFEGREVHFMANDFTVKAGSMAAKGVEKFLRMQQRALKTGKPVLYLMDSSGGRIDQQTGFFANREGIGKYYYNHSMLSGYVPQICVLYGPCIAGAAYTPVFADFTVMVEGMSAMAIASPRMVQMVTGEDISMADLGGPDVHARHSGSADLVAEDEEHARDLVAQLVSYLPDRAGEKPPRTEGRDPARSPTGIDRVVPTEPNRGYDMREFLEHVVDEGSVLELQPNYGGEILTAFARLDGRPVGIVANQPAQRAGAIFPDAAEKAAEFIWKCDAFEVPLLYLCDTPGFMAGSQVEKEGILEQGKKMIYATSSATVPKQSVVVRKAYGAGIYAMSGPAYDPESVIALPSGEIGIMGPEAAINAVYANKLNAIDDPEERARREAELREEYRQDIDVHRMASEMVIDEIIPPSALRKEVTNRFDFYETVRKDLPDKKHGTVL</sequence>
<gene>
    <name evidence="4" type="ORF">ACFQHK_07315</name>
</gene>
<feature type="compositionally biased region" description="Basic and acidic residues" evidence="1">
    <location>
        <begin position="302"/>
        <end position="316"/>
    </location>
</feature>
<proteinExistence type="predicted"/>
<name>A0ABD5UBU1_9EURY</name>
<evidence type="ECO:0000313" key="4">
    <source>
        <dbReference type="EMBL" id="MFC6836313.1"/>
    </source>
</evidence>
<dbReference type="AlphaFoldDB" id="A0ABD5UBU1"/>
<dbReference type="InterPro" id="IPR045190">
    <property type="entry name" value="MCCB/AccD1-like"/>
</dbReference>
<accession>A0ABD5UBU1</accession>
<dbReference type="EC" id="6.-.-.-" evidence="4"/>
<dbReference type="GO" id="GO:0016874">
    <property type="term" value="F:ligase activity"/>
    <property type="evidence" value="ECO:0007669"/>
    <property type="project" value="UniProtKB-KW"/>
</dbReference>
<keyword evidence="5" id="KW-1185">Reference proteome</keyword>
<dbReference type="PROSITE" id="PS50980">
    <property type="entry name" value="COA_CT_NTER"/>
    <property type="match status" value="1"/>
</dbReference>
<keyword evidence="4" id="KW-0436">Ligase</keyword>